<proteinExistence type="predicted"/>
<keyword evidence="2" id="KW-1185">Reference proteome</keyword>
<evidence type="ECO:0000313" key="2">
    <source>
        <dbReference type="Proteomes" id="UP001597024"/>
    </source>
</evidence>
<comment type="caution">
    <text evidence="1">The sequence shown here is derived from an EMBL/GenBank/DDBJ whole genome shotgun (WGS) entry which is preliminary data.</text>
</comment>
<dbReference type="Pfam" id="PF13242">
    <property type="entry name" value="Hydrolase_like"/>
    <property type="match status" value="1"/>
</dbReference>
<dbReference type="Gene3D" id="3.40.50.1000">
    <property type="entry name" value="HAD superfamily/HAD-like"/>
    <property type="match status" value="1"/>
</dbReference>
<dbReference type="InterPro" id="IPR023214">
    <property type="entry name" value="HAD_sf"/>
</dbReference>
<accession>A0ABW3E4S3</accession>
<reference evidence="2" key="1">
    <citation type="journal article" date="2019" name="Int. J. Syst. Evol. Microbiol.">
        <title>The Global Catalogue of Microorganisms (GCM) 10K type strain sequencing project: providing services to taxonomists for standard genome sequencing and annotation.</title>
        <authorList>
            <consortium name="The Broad Institute Genomics Platform"/>
            <consortium name="The Broad Institute Genome Sequencing Center for Infectious Disease"/>
            <person name="Wu L."/>
            <person name="Ma J."/>
        </authorList>
    </citation>
    <scope>NUCLEOTIDE SEQUENCE [LARGE SCALE GENOMIC DNA]</scope>
    <source>
        <strain evidence="2">CCUG 62974</strain>
    </source>
</reference>
<evidence type="ECO:0000313" key="1">
    <source>
        <dbReference type="EMBL" id="MFD0890062.1"/>
    </source>
</evidence>
<dbReference type="Proteomes" id="UP001597024">
    <property type="component" value="Unassembled WGS sequence"/>
</dbReference>
<dbReference type="InterPro" id="IPR036412">
    <property type="entry name" value="HAD-like_sf"/>
</dbReference>
<gene>
    <name evidence="1" type="ORF">ACFQ08_36435</name>
</gene>
<dbReference type="EMBL" id="JBHTHX010002196">
    <property type="protein sequence ID" value="MFD0890062.1"/>
    <property type="molecule type" value="Genomic_DNA"/>
</dbReference>
<feature type="non-terminal residue" evidence="1">
    <location>
        <position position="1"/>
    </location>
</feature>
<sequence>SATSSRWSQNRATSPKNRAEIVHAACAAIGLPAERVAYVGDRHDVDAAAANAAGLYGVWLNRTGAPAPAGLPAVRSLEELPALLGFRRGE</sequence>
<organism evidence="1 2">
    <name type="scientific">Streptosporangium algeriense</name>
    <dbReference type="NCBI Taxonomy" id="1682748"/>
    <lineage>
        <taxon>Bacteria</taxon>
        <taxon>Bacillati</taxon>
        <taxon>Actinomycetota</taxon>
        <taxon>Actinomycetes</taxon>
        <taxon>Streptosporangiales</taxon>
        <taxon>Streptosporangiaceae</taxon>
        <taxon>Streptosporangium</taxon>
    </lineage>
</organism>
<dbReference type="SUPFAM" id="SSF56784">
    <property type="entry name" value="HAD-like"/>
    <property type="match status" value="1"/>
</dbReference>
<protein>
    <submittedName>
        <fullName evidence="1">HAD hydrolase-like protein</fullName>
    </submittedName>
</protein>
<name>A0ABW3E4S3_9ACTN</name>